<dbReference type="EMBL" id="HBFR01009842">
    <property type="protein sequence ID" value="CAD8879936.1"/>
    <property type="molecule type" value="Transcribed_RNA"/>
</dbReference>
<name>A0A7S1B9Y4_9STRA</name>
<dbReference type="GO" id="GO:0005634">
    <property type="term" value="C:nucleus"/>
    <property type="evidence" value="ECO:0007669"/>
    <property type="project" value="TreeGrafter"/>
</dbReference>
<dbReference type="PANTHER" id="PTHR43986">
    <property type="entry name" value="ELONGATION FACTOR 1-GAMMA"/>
    <property type="match status" value="1"/>
</dbReference>
<dbReference type="InterPro" id="IPR036433">
    <property type="entry name" value="EF1B_G_C_sf"/>
</dbReference>
<feature type="domain" description="EF-1-gamma C-terminal" evidence="1">
    <location>
        <begin position="26"/>
        <end position="126"/>
    </location>
</feature>
<organism evidence="2">
    <name type="scientific">Corethron hystrix</name>
    <dbReference type="NCBI Taxonomy" id="216773"/>
    <lineage>
        <taxon>Eukaryota</taxon>
        <taxon>Sar</taxon>
        <taxon>Stramenopiles</taxon>
        <taxon>Ochrophyta</taxon>
        <taxon>Bacillariophyta</taxon>
        <taxon>Coscinodiscophyceae</taxon>
        <taxon>Corethrophycidae</taxon>
        <taxon>Corethrales</taxon>
        <taxon>Corethraceae</taxon>
        <taxon>Corethron</taxon>
    </lineage>
</organism>
<sequence length="180" mass="20085">MAEEQSEETKMEARQFMADLVSSAPRSKDFTGGDGIDMASWKTTYAASSSSTAMEKLWSMYDPSASSIWTMSYDEAEDNEHLDETIAISKDFMKLTESISDHCFGVMHTVGENLDIKGLWIFNGPDPEKLFSVNEDSSWFTWSELGPEANDYVKKAVAEFLTPVDGKLKGDTIKDTQVFA</sequence>
<dbReference type="GO" id="GO:0003746">
    <property type="term" value="F:translation elongation factor activity"/>
    <property type="evidence" value="ECO:0007669"/>
    <property type="project" value="InterPro"/>
</dbReference>
<dbReference type="Pfam" id="PF00647">
    <property type="entry name" value="EF1G"/>
    <property type="match status" value="1"/>
</dbReference>
<gene>
    <name evidence="2" type="ORF">CHYS00102_LOCUS7121</name>
</gene>
<reference evidence="2" key="1">
    <citation type="submission" date="2021-01" db="EMBL/GenBank/DDBJ databases">
        <authorList>
            <person name="Corre E."/>
            <person name="Pelletier E."/>
            <person name="Niang G."/>
            <person name="Scheremetjew M."/>
            <person name="Finn R."/>
            <person name="Kale V."/>
            <person name="Holt S."/>
            <person name="Cochrane G."/>
            <person name="Meng A."/>
            <person name="Brown T."/>
            <person name="Cohen L."/>
        </authorList>
    </citation>
    <scope>NUCLEOTIDE SEQUENCE</scope>
    <source>
        <strain evidence="2">308</strain>
    </source>
</reference>
<dbReference type="Gene3D" id="3.30.70.1010">
    <property type="entry name" value="Translation elongation factor EF1B, gamma chain, conserved domain"/>
    <property type="match status" value="1"/>
</dbReference>
<protein>
    <recommendedName>
        <fullName evidence="1">EF-1-gamma C-terminal domain-containing protein</fullName>
    </recommendedName>
</protein>
<dbReference type="InterPro" id="IPR050802">
    <property type="entry name" value="EF-GSTs"/>
</dbReference>
<dbReference type="PANTHER" id="PTHR43986:SF1">
    <property type="entry name" value="ELONGATION FACTOR 1-GAMMA"/>
    <property type="match status" value="1"/>
</dbReference>
<evidence type="ECO:0000313" key="2">
    <source>
        <dbReference type="EMBL" id="CAD8879936.1"/>
    </source>
</evidence>
<dbReference type="InterPro" id="IPR001662">
    <property type="entry name" value="EF1B_G_C"/>
</dbReference>
<dbReference type="SUPFAM" id="SSF89942">
    <property type="entry name" value="eEF1-gamma domain"/>
    <property type="match status" value="1"/>
</dbReference>
<dbReference type="GO" id="GO:0005737">
    <property type="term" value="C:cytoplasm"/>
    <property type="evidence" value="ECO:0007669"/>
    <property type="project" value="TreeGrafter"/>
</dbReference>
<accession>A0A7S1B9Y4</accession>
<proteinExistence type="predicted"/>
<evidence type="ECO:0000259" key="1">
    <source>
        <dbReference type="SMART" id="SM01183"/>
    </source>
</evidence>
<dbReference type="SMART" id="SM01183">
    <property type="entry name" value="EF1G"/>
    <property type="match status" value="1"/>
</dbReference>
<dbReference type="AlphaFoldDB" id="A0A7S1B9Y4"/>